<dbReference type="InterPro" id="IPR002110">
    <property type="entry name" value="Ankyrin_rpt"/>
</dbReference>
<organism evidence="5 6">
    <name type="scientific">Plasmodiophora brassicae</name>
    <name type="common">Clubroot disease agent</name>
    <dbReference type="NCBI Taxonomy" id="37360"/>
    <lineage>
        <taxon>Eukaryota</taxon>
        <taxon>Sar</taxon>
        <taxon>Rhizaria</taxon>
        <taxon>Endomyxa</taxon>
        <taxon>Phytomyxea</taxon>
        <taxon>Plasmodiophorida</taxon>
        <taxon>Plasmodiophoridae</taxon>
        <taxon>Plasmodiophora</taxon>
    </lineage>
</organism>
<evidence type="ECO:0000256" key="3">
    <source>
        <dbReference type="PROSITE-ProRule" id="PRU00023"/>
    </source>
</evidence>
<dbReference type="Gene3D" id="1.25.40.20">
    <property type="entry name" value="Ankyrin repeat-containing domain"/>
    <property type="match status" value="1"/>
</dbReference>
<dbReference type="PANTHER" id="PTHR24124:SF14">
    <property type="entry name" value="CHROMOSOME UNDETERMINED SCAFFOLD_25, WHOLE GENOME SHOTGUN SEQUENCE"/>
    <property type="match status" value="1"/>
</dbReference>
<evidence type="ECO:0000313" key="5">
    <source>
        <dbReference type="EMBL" id="CEP00176.1"/>
    </source>
</evidence>
<keyword evidence="6" id="KW-1185">Reference proteome</keyword>
<dbReference type="Pfam" id="PF12796">
    <property type="entry name" value="Ank_2"/>
    <property type="match status" value="1"/>
</dbReference>
<evidence type="ECO:0000256" key="4">
    <source>
        <dbReference type="SAM" id="MobiDB-lite"/>
    </source>
</evidence>
<sequence>MADDNNSDDDRERRYRMAMPRRSSYQAISGDDFRSIQDESAAAAGAPRGALMRQAMELAGHGDMGALEALLQANPSFDVDGGNRRGWRLIHIAAEAGHLHLVQFLIQAGANADLKDARGWSALMLAASRDHCTVVRALLLHGVTGSAHMAIRVAAANGALHSLHALLASDAGRSDGRRACLSRLCPVRLAAQRQRSAALQVLIMAGYPYDCLRPGARRDPALSATIEHARRARHVLQHVRAHAPSSLCR</sequence>
<protein>
    <submittedName>
        <fullName evidence="5">Uncharacterized protein</fullName>
    </submittedName>
</protein>
<evidence type="ECO:0000313" key="6">
    <source>
        <dbReference type="Proteomes" id="UP000039324"/>
    </source>
</evidence>
<keyword evidence="2 3" id="KW-0040">ANK repeat</keyword>
<dbReference type="InterPro" id="IPR036770">
    <property type="entry name" value="Ankyrin_rpt-contain_sf"/>
</dbReference>
<feature type="region of interest" description="Disordered" evidence="4">
    <location>
        <begin position="1"/>
        <end position="21"/>
    </location>
</feature>
<evidence type="ECO:0000256" key="1">
    <source>
        <dbReference type="ARBA" id="ARBA00022737"/>
    </source>
</evidence>
<keyword evidence="1" id="KW-0677">Repeat</keyword>
<dbReference type="GO" id="GO:0005634">
    <property type="term" value="C:nucleus"/>
    <property type="evidence" value="ECO:0007669"/>
    <property type="project" value="TreeGrafter"/>
</dbReference>
<dbReference type="EMBL" id="CDSF01000098">
    <property type="protein sequence ID" value="CEP00176.1"/>
    <property type="molecule type" value="Genomic_DNA"/>
</dbReference>
<evidence type="ECO:0000256" key="2">
    <source>
        <dbReference type="ARBA" id="ARBA00023043"/>
    </source>
</evidence>
<feature type="repeat" description="ANK" evidence="3">
    <location>
        <begin position="85"/>
        <end position="117"/>
    </location>
</feature>
<dbReference type="SMART" id="SM00248">
    <property type="entry name" value="ANK"/>
    <property type="match status" value="2"/>
</dbReference>
<dbReference type="STRING" id="37360.A0A0G4IYT2"/>
<name>A0A0G4IYT2_PLABS</name>
<dbReference type="AlphaFoldDB" id="A0A0G4IYT2"/>
<dbReference type="Proteomes" id="UP000039324">
    <property type="component" value="Unassembled WGS sequence"/>
</dbReference>
<dbReference type="PROSITE" id="PS50088">
    <property type="entry name" value="ANK_REPEAT"/>
    <property type="match status" value="1"/>
</dbReference>
<reference evidence="5 6" key="1">
    <citation type="submission" date="2015-02" db="EMBL/GenBank/DDBJ databases">
        <authorList>
            <person name="Chooi Y.-H."/>
        </authorList>
    </citation>
    <scope>NUCLEOTIDE SEQUENCE [LARGE SCALE GENOMIC DNA]</scope>
    <source>
        <strain evidence="5">E3</strain>
    </source>
</reference>
<dbReference type="PROSITE" id="PS50297">
    <property type="entry name" value="ANK_REP_REGION"/>
    <property type="match status" value="1"/>
</dbReference>
<accession>A0A0G4IYT2</accession>
<proteinExistence type="predicted"/>
<dbReference type="OrthoDB" id="194358at2759"/>
<gene>
    <name evidence="5" type="ORF">PBRA_007910</name>
</gene>
<dbReference type="PANTHER" id="PTHR24124">
    <property type="entry name" value="ANKYRIN REPEAT FAMILY A"/>
    <property type="match status" value="1"/>
</dbReference>
<dbReference type="OMA" id="FRSIQDE"/>
<dbReference type="SUPFAM" id="SSF48403">
    <property type="entry name" value="Ankyrin repeat"/>
    <property type="match status" value="1"/>
</dbReference>
<dbReference type="GO" id="GO:0010468">
    <property type="term" value="P:regulation of gene expression"/>
    <property type="evidence" value="ECO:0007669"/>
    <property type="project" value="TreeGrafter"/>
</dbReference>